<keyword evidence="3" id="KW-1185">Reference proteome</keyword>
<evidence type="ECO:0000256" key="1">
    <source>
        <dbReference type="SAM" id="MobiDB-lite"/>
    </source>
</evidence>
<accession>W1NJN8</accession>
<reference evidence="3" key="1">
    <citation type="journal article" date="2013" name="Science">
        <title>The Amborella genome and the evolution of flowering plants.</title>
        <authorList>
            <consortium name="Amborella Genome Project"/>
        </authorList>
    </citation>
    <scope>NUCLEOTIDE SEQUENCE [LARGE SCALE GENOMIC DNA]</scope>
</reference>
<dbReference type="EMBL" id="KI397486">
    <property type="protein sequence ID" value="ERM95395.1"/>
    <property type="molecule type" value="Genomic_DNA"/>
</dbReference>
<sequence length="90" mass="9998">MLNEKVEDGENAQDALNAAGLENFDDQEEMMQSASASKPSRRKQIWSESEDDEPIERPAAIEQPQSDQESDKEIPSHGNGAHGLDDEEED</sequence>
<dbReference type="AlphaFoldDB" id="W1NJN8"/>
<organism evidence="2 3">
    <name type="scientific">Amborella trichopoda</name>
    <dbReference type="NCBI Taxonomy" id="13333"/>
    <lineage>
        <taxon>Eukaryota</taxon>
        <taxon>Viridiplantae</taxon>
        <taxon>Streptophyta</taxon>
        <taxon>Embryophyta</taxon>
        <taxon>Tracheophyta</taxon>
        <taxon>Spermatophyta</taxon>
        <taxon>Magnoliopsida</taxon>
        <taxon>Amborellales</taxon>
        <taxon>Amborellaceae</taxon>
        <taxon>Amborella</taxon>
    </lineage>
</organism>
<feature type="region of interest" description="Disordered" evidence="1">
    <location>
        <begin position="1"/>
        <end position="90"/>
    </location>
</feature>
<evidence type="ECO:0000313" key="2">
    <source>
        <dbReference type="EMBL" id="ERM95395.1"/>
    </source>
</evidence>
<proteinExistence type="predicted"/>
<dbReference type="HOGENOM" id="CLU_2443760_0_0_1"/>
<evidence type="ECO:0000313" key="3">
    <source>
        <dbReference type="Proteomes" id="UP000017836"/>
    </source>
</evidence>
<gene>
    <name evidence="2" type="ORF">AMTR_s00008p00223860</name>
</gene>
<dbReference type="Gramene" id="ERM95395">
    <property type="protein sequence ID" value="ERM95395"/>
    <property type="gene ID" value="AMTR_s00008p00223860"/>
</dbReference>
<protein>
    <submittedName>
        <fullName evidence="2">Uncharacterized protein</fullName>
    </submittedName>
</protein>
<dbReference type="Proteomes" id="UP000017836">
    <property type="component" value="Unassembled WGS sequence"/>
</dbReference>
<name>W1NJN8_AMBTC</name>